<evidence type="ECO:0000313" key="5">
    <source>
        <dbReference type="Proteomes" id="UP000800040"/>
    </source>
</evidence>
<protein>
    <submittedName>
        <fullName evidence="4">GTP-binding protein rho3</fullName>
    </submittedName>
</protein>
<feature type="non-terminal residue" evidence="4">
    <location>
        <position position="184"/>
    </location>
</feature>
<accession>A0A6A5K656</accession>
<dbReference type="SMART" id="SM00173">
    <property type="entry name" value="RAS"/>
    <property type="match status" value="1"/>
</dbReference>
<dbReference type="InterPro" id="IPR003578">
    <property type="entry name" value="Small_GTPase_Rho"/>
</dbReference>
<dbReference type="SMART" id="SM00174">
    <property type="entry name" value="RHO"/>
    <property type="match status" value="1"/>
</dbReference>
<organism evidence="4 5">
    <name type="scientific">Decorospora gaudefroyi</name>
    <dbReference type="NCBI Taxonomy" id="184978"/>
    <lineage>
        <taxon>Eukaryota</taxon>
        <taxon>Fungi</taxon>
        <taxon>Dikarya</taxon>
        <taxon>Ascomycota</taxon>
        <taxon>Pezizomycotina</taxon>
        <taxon>Dothideomycetes</taxon>
        <taxon>Pleosporomycetidae</taxon>
        <taxon>Pleosporales</taxon>
        <taxon>Pleosporineae</taxon>
        <taxon>Pleosporaceae</taxon>
        <taxon>Decorospora</taxon>
    </lineage>
</organism>
<proteinExistence type="predicted"/>
<dbReference type="PROSITE" id="PS51421">
    <property type="entry name" value="RAS"/>
    <property type="match status" value="1"/>
</dbReference>
<feature type="non-terminal residue" evidence="4">
    <location>
        <position position="1"/>
    </location>
</feature>
<dbReference type="GO" id="GO:0003924">
    <property type="term" value="F:GTPase activity"/>
    <property type="evidence" value="ECO:0007669"/>
    <property type="project" value="InterPro"/>
</dbReference>
<dbReference type="Gene3D" id="3.40.50.300">
    <property type="entry name" value="P-loop containing nucleotide triphosphate hydrolases"/>
    <property type="match status" value="1"/>
</dbReference>
<dbReference type="PROSITE" id="PS51419">
    <property type="entry name" value="RAB"/>
    <property type="match status" value="1"/>
</dbReference>
<evidence type="ECO:0000313" key="4">
    <source>
        <dbReference type="EMBL" id="KAF1832708.1"/>
    </source>
</evidence>
<dbReference type="GO" id="GO:0007264">
    <property type="term" value="P:small GTPase-mediated signal transduction"/>
    <property type="evidence" value="ECO:0007669"/>
    <property type="project" value="InterPro"/>
</dbReference>
<reference evidence="4" key="1">
    <citation type="submission" date="2020-01" db="EMBL/GenBank/DDBJ databases">
        <authorList>
            <consortium name="DOE Joint Genome Institute"/>
            <person name="Haridas S."/>
            <person name="Albert R."/>
            <person name="Binder M."/>
            <person name="Bloem J."/>
            <person name="Labutti K."/>
            <person name="Salamov A."/>
            <person name="Andreopoulos B."/>
            <person name="Baker S.E."/>
            <person name="Barry K."/>
            <person name="Bills G."/>
            <person name="Bluhm B.H."/>
            <person name="Cannon C."/>
            <person name="Castanera R."/>
            <person name="Culley D.E."/>
            <person name="Daum C."/>
            <person name="Ezra D."/>
            <person name="Gonzalez J.B."/>
            <person name="Henrissat B."/>
            <person name="Kuo A."/>
            <person name="Liang C."/>
            <person name="Lipzen A."/>
            <person name="Lutzoni F."/>
            <person name="Magnuson J."/>
            <person name="Mondo S."/>
            <person name="Nolan M."/>
            <person name="Ohm R."/>
            <person name="Pangilinan J."/>
            <person name="Park H.-J."/>
            <person name="Ramirez L."/>
            <person name="Alfaro M."/>
            <person name="Sun H."/>
            <person name="Tritt A."/>
            <person name="Yoshinaga Y."/>
            <person name="Zwiers L.-H."/>
            <person name="Turgeon B.G."/>
            <person name="Goodwin S.B."/>
            <person name="Spatafora J.W."/>
            <person name="Crous P.W."/>
            <person name="Grigoriev I.V."/>
        </authorList>
    </citation>
    <scope>NUCLEOTIDE SEQUENCE</scope>
    <source>
        <strain evidence="4">P77</strain>
    </source>
</reference>
<gene>
    <name evidence="4" type="ORF">BDW02DRAFT_465259</name>
</gene>
<dbReference type="SUPFAM" id="SSF52540">
    <property type="entry name" value="P-loop containing nucleoside triphosphate hydrolases"/>
    <property type="match status" value="1"/>
</dbReference>
<keyword evidence="2" id="KW-0547">Nucleotide-binding</keyword>
<dbReference type="EMBL" id="ML975333">
    <property type="protein sequence ID" value="KAF1832708.1"/>
    <property type="molecule type" value="Genomic_DNA"/>
</dbReference>
<dbReference type="InterPro" id="IPR005225">
    <property type="entry name" value="Small_GTP-bd"/>
</dbReference>
<keyword evidence="1" id="KW-0488">Methylation</keyword>
<name>A0A6A5K656_9PLEO</name>
<dbReference type="OrthoDB" id="3676136at2759"/>
<dbReference type="CDD" id="cd00157">
    <property type="entry name" value="Rho"/>
    <property type="match status" value="1"/>
</dbReference>
<dbReference type="PANTHER" id="PTHR24072">
    <property type="entry name" value="RHO FAMILY GTPASE"/>
    <property type="match status" value="1"/>
</dbReference>
<dbReference type="GO" id="GO:0005525">
    <property type="term" value="F:GTP binding"/>
    <property type="evidence" value="ECO:0007669"/>
    <property type="project" value="UniProtKB-KW"/>
</dbReference>
<evidence type="ECO:0000256" key="1">
    <source>
        <dbReference type="ARBA" id="ARBA00022481"/>
    </source>
</evidence>
<evidence type="ECO:0000256" key="3">
    <source>
        <dbReference type="ARBA" id="ARBA00023134"/>
    </source>
</evidence>
<sequence length="184" mass="20875">LASAWSQNKEPTPVEAQQPIANDFIRTTVVSGRQIELSICDLSGNESYSRLRPLSYRDVHVVLICFDISEPNSFENISELWNIEAEHFLGDVPKILVGCKKDLRNDKAILEELRKQNLMPISPYAGDKLAIKMQALAYFETSAVKQEGLAELFDYVAEASLKTPSSPKLTRLRRFLSRSEIKFR</sequence>
<dbReference type="SMART" id="SM00175">
    <property type="entry name" value="RAB"/>
    <property type="match status" value="1"/>
</dbReference>
<dbReference type="Proteomes" id="UP000800040">
    <property type="component" value="Unassembled WGS sequence"/>
</dbReference>
<dbReference type="InterPro" id="IPR027417">
    <property type="entry name" value="P-loop_NTPase"/>
</dbReference>
<dbReference type="Pfam" id="PF00071">
    <property type="entry name" value="Ras"/>
    <property type="match status" value="1"/>
</dbReference>
<dbReference type="InterPro" id="IPR001806">
    <property type="entry name" value="Small_GTPase"/>
</dbReference>
<keyword evidence="3" id="KW-0342">GTP-binding</keyword>
<dbReference type="NCBIfam" id="TIGR00231">
    <property type="entry name" value="small_GTP"/>
    <property type="match status" value="1"/>
</dbReference>
<keyword evidence="5" id="KW-1185">Reference proteome</keyword>
<dbReference type="AlphaFoldDB" id="A0A6A5K656"/>
<evidence type="ECO:0000256" key="2">
    <source>
        <dbReference type="ARBA" id="ARBA00022741"/>
    </source>
</evidence>
<dbReference type="PRINTS" id="PR00449">
    <property type="entry name" value="RASTRNSFRMNG"/>
</dbReference>
<dbReference type="PROSITE" id="PS51420">
    <property type="entry name" value="RHO"/>
    <property type="match status" value="1"/>
</dbReference>